<evidence type="ECO:0000313" key="2">
    <source>
        <dbReference type="EMBL" id="MBS5589196.1"/>
    </source>
</evidence>
<evidence type="ECO:0000313" key="3">
    <source>
        <dbReference type="Proteomes" id="UP000751224"/>
    </source>
</evidence>
<name>A0A943I8L3_9FIRM</name>
<comment type="caution">
    <text evidence="2">The sequence shown here is derived from an EMBL/GenBank/DDBJ whole genome shotgun (WGS) entry which is preliminary data.</text>
</comment>
<sequence length="77" mass="8383">MKGKRSISFLLTGMVALTNILGSASAIFAKESTNYEIRTNNYETKDLVQHVNSLIGTNNFKGDSEWSGTAPLVSVPF</sequence>
<dbReference type="AlphaFoldDB" id="A0A943I8L3"/>
<keyword evidence="1" id="KW-0732">Signal</keyword>
<dbReference type="RefSeq" id="WP_297671631.1">
    <property type="nucleotide sequence ID" value="NZ_JAGZCC010000100.1"/>
</dbReference>
<dbReference type="Proteomes" id="UP000751224">
    <property type="component" value="Unassembled WGS sequence"/>
</dbReference>
<proteinExistence type="predicted"/>
<evidence type="ECO:0000256" key="1">
    <source>
        <dbReference type="SAM" id="SignalP"/>
    </source>
</evidence>
<reference evidence="2" key="1">
    <citation type="submission" date="2021-02" db="EMBL/GenBank/DDBJ databases">
        <title>Infant gut strain persistence is associated with maternal origin, phylogeny, and functional potential including surface adhesion and iron acquisition.</title>
        <authorList>
            <person name="Lou Y.C."/>
        </authorList>
    </citation>
    <scope>NUCLEOTIDE SEQUENCE</scope>
    <source>
        <strain evidence="2">L3_108_000G1_dasL3_108_000G1_metabat.metabat.11</strain>
    </source>
</reference>
<protein>
    <submittedName>
        <fullName evidence="2">Uncharacterized protein</fullName>
    </submittedName>
</protein>
<feature type="signal peptide" evidence="1">
    <location>
        <begin position="1"/>
        <end position="29"/>
    </location>
</feature>
<feature type="chain" id="PRO_5038459133" evidence="1">
    <location>
        <begin position="30"/>
        <end position="77"/>
    </location>
</feature>
<organism evidence="2 3">
    <name type="scientific">Thomasclavelia spiroformis</name>
    <dbReference type="NCBI Taxonomy" id="29348"/>
    <lineage>
        <taxon>Bacteria</taxon>
        <taxon>Bacillati</taxon>
        <taxon>Bacillota</taxon>
        <taxon>Erysipelotrichia</taxon>
        <taxon>Erysipelotrichales</taxon>
        <taxon>Coprobacillaceae</taxon>
        <taxon>Thomasclavelia</taxon>
    </lineage>
</organism>
<accession>A0A943I8L3</accession>
<gene>
    <name evidence="2" type="ORF">KHX14_10420</name>
</gene>
<dbReference type="EMBL" id="JAGZCC010000100">
    <property type="protein sequence ID" value="MBS5589196.1"/>
    <property type="molecule type" value="Genomic_DNA"/>
</dbReference>